<dbReference type="Proteomes" id="UP000829517">
    <property type="component" value="Unassembled WGS sequence"/>
</dbReference>
<keyword evidence="5" id="KW-0175">Coiled coil</keyword>
<organism evidence="9 10">
    <name type="scientific">Joostella atrarenae</name>
    <dbReference type="NCBI Taxonomy" id="679257"/>
    <lineage>
        <taxon>Bacteria</taxon>
        <taxon>Pseudomonadati</taxon>
        <taxon>Bacteroidota</taxon>
        <taxon>Flavobacteriia</taxon>
        <taxon>Flavobacteriales</taxon>
        <taxon>Flavobacteriaceae</taxon>
        <taxon>Joostella</taxon>
    </lineage>
</organism>
<dbReference type="PANTHER" id="PTHR30386:SF26">
    <property type="entry name" value="TRANSPORT PROTEIN COMB"/>
    <property type="match status" value="1"/>
</dbReference>
<evidence type="ECO:0000256" key="3">
    <source>
        <dbReference type="ARBA" id="ARBA00022989"/>
    </source>
</evidence>
<name>A0ABS9J6P9_9FLAO</name>
<keyword evidence="4 6" id="KW-0472">Membrane</keyword>
<dbReference type="InterPro" id="IPR058625">
    <property type="entry name" value="MdtA-like_BSH"/>
</dbReference>
<dbReference type="Gene3D" id="2.40.50.100">
    <property type="match status" value="1"/>
</dbReference>
<evidence type="ECO:0000256" key="2">
    <source>
        <dbReference type="ARBA" id="ARBA00022692"/>
    </source>
</evidence>
<keyword evidence="3 6" id="KW-1133">Transmembrane helix</keyword>
<comment type="subcellular location">
    <subcellularLocation>
        <location evidence="1">Membrane</location>
        <topology evidence="1">Single-pass membrane protein</topology>
    </subcellularLocation>
</comment>
<dbReference type="Gene3D" id="1.10.287.470">
    <property type="entry name" value="Helix hairpin bin"/>
    <property type="match status" value="2"/>
</dbReference>
<accession>A0ABS9J6P9</accession>
<dbReference type="RefSeq" id="WP_236960061.1">
    <property type="nucleotide sequence ID" value="NZ_JAETXX010000012.1"/>
</dbReference>
<dbReference type="EMBL" id="JAETXX010000012">
    <property type="protein sequence ID" value="MCF8716097.1"/>
    <property type="molecule type" value="Genomic_DNA"/>
</dbReference>
<evidence type="ECO:0000256" key="6">
    <source>
        <dbReference type="SAM" id="Phobius"/>
    </source>
</evidence>
<feature type="domain" description="CusB-like beta-barrel" evidence="8">
    <location>
        <begin position="264"/>
        <end position="306"/>
    </location>
</feature>
<sequence length="360" mass="39593">MEQKKKTNKKFTIIIGASIILGIIYGGIKIVHSFSHEETDDAQIEANMSPIIPHVGGYVEKVYVDDNDKVKKGDTLFTINDQDYMVQLEQAKAALAGAESQLIVAKASIGSYQANVATSNAQVNSALGNIENAKIALWRAENDFKRYENLFKNHSITEQQYEEALAAKQSAEKRLEVLKSQQNASNSQRKAAVSQTEISEKQVAVAEANVKSAQAQLDAARLNMSYTYVTAPIDGQLSNVDLQAGQFVQPGQSLFYLVNTNDKWVVANFKETQLEKMSIGQKVTIEVDAFPGEEFNAEITAFSPATGAKFSLLPPDNASGNFVKTIQRLPVKIDFSKENDVEKLAKLRSGMNVLVDVHLK</sequence>
<evidence type="ECO:0000313" key="10">
    <source>
        <dbReference type="Proteomes" id="UP000829517"/>
    </source>
</evidence>
<dbReference type="Pfam" id="PF25954">
    <property type="entry name" value="Beta-barrel_RND_2"/>
    <property type="match status" value="1"/>
</dbReference>
<dbReference type="InterPro" id="IPR058792">
    <property type="entry name" value="Beta-barrel_RND_2"/>
</dbReference>
<keyword evidence="2 6" id="KW-0812">Transmembrane</keyword>
<evidence type="ECO:0000256" key="1">
    <source>
        <dbReference type="ARBA" id="ARBA00004167"/>
    </source>
</evidence>
<protein>
    <submittedName>
        <fullName evidence="9">HlyD family secretion protein</fullName>
    </submittedName>
</protein>
<dbReference type="PRINTS" id="PR01490">
    <property type="entry name" value="RTXTOXIND"/>
</dbReference>
<dbReference type="Pfam" id="PF25917">
    <property type="entry name" value="BSH_RND"/>
    <property type="match status" value="1"/>
</dbReference>
<feature type="coiled-coil region" evidence="5">
    <location>
        <begin position="88"/>
        <end position="223"/>
    </location>
</feature>
<evidence type="ECO:0000259" key="7">
    <source>
        <dbReference type="Pfam" id="PF25917"/>
    </source>
</evidence>
<comment type="caution">
    <text evidence="9">The sequence shown here is derived from an EMBL/GenBank/DDBJ whole genome shotgun (WGS) entry which is preliminary data.</text>
</comment>
<reference evidence="9 10" key="1">
    <citation type="submission" date="2021-01" db="EMBL/GenBank/DDBJ databases">
        <title>Genome sequencing of Joostella atrarenae M1-2 (= KCTC 23194).</title>
        <authorList>
            <person name="Zakaria M.R."/>
            <person name="Lam M.Q."/>
            <person name="Chong C.S."/>
        </authorList>
    </citation>
    <scope>NUCLEOTIDE SEQUENCE [LARGE SCALE GENOMIC DNA]</scope>
    <source>
        <strain evidence="9 10">M1-2</strain>
    </source>
</reference>
<feature type="domain" description="Multidrug resistance protein MdtA-like barrel-sandwich hybrid" evidence="7">
    <location>
        <begin position="51"/>
        <end position="258"/>
    </location>
</feature>
<evidence type="ECO:0000256" key="4">
    <source>
        <dbReference type="ARBA" id="ARBA00023136"/>
    </source>
</evidence>
<feature type="transmembrane region" description="Helical" evidence="6">
    <location>
        <begin position="12"/>
        <end position="28"/>
    </location>
</feature>
<dbReference type="Gene3D" id="2.40.30.170">
    <property type="match status" value="1"/>
</dbReference>
<gene>
    <name evidence="9" type="ORF">JM658_14790</name>
</gene>
<keyword evidence="10" id="KW-1185">Reference proteome</keyword>
<dbReference type="PANTHER" id="PTHR30386">
    <property type="entry name" value="MEMBRANE FUSION SUBUNIT OF EMRAB-TOLC MULTIDRUG EFFLUX PUMP"/>
    <property type="match status" value="1"/>
</dbReference>
<dbReference type="SUPFAM" id="SSF111369">
    <property type="entry name" value="HlyD-like secretion proteins"/>
    <property type="match status" value="2"/>
</dbReference>
<proteinExistence type="predicted"/>
<evidence type="ECO:0000259" key="8">
    <source>
        <dbReference type="Pfam" id="PF25954"/>
    </source>
</evidence>
<evidence type="ECO:0000313" key="9">
    <source>
        <dbReference type="EMBL" id="MCF8716097.1"/>
    </source>
</evidence>
<dbReference type="InterPro" id="IPR050739">
    <property type="entry name" value="MFP"/>
</dbReference>
<evidence type="ECO:0000256" key="5">
    <source>
        <dbReference type="SAM" id="Coils"/>
    </source>
</evidence>